<evidence type="ECO:0000313" key="4">
    <source>
        <dbReference type="Proteomes" id="UP000054018"/>
    </source>
</evidence>
<dbReference type="OrthoDB" id="2685013at2759"/>
<protein>
    <recommendedName>
        <fullName evidence="2">Mug135-like C-terminal domain-containing protein</fullName>
    </recommendedName>
</protein>
<gene>
    <name evidence="3" type="ORF">PISMIDRAFT_682527</name>
</gene>
<sequence>MEGRLVGMNEVLYQVYNRGCRDGTEQPYQAIPFRIPGDGGTELPETVGSPALRDARSIETLLDADLTSVNWELVRRRSRLVANVISEREQNCTAAGAEVESFHW</sequence>
<dbReference type="AlphaFoldDB" id="A0A0C9ZJK8"/>
<accession>A0A0C9ZJK8</accession>
<dbReference type="InterPro" id="IPR013902">
    <property type="entry name" value="Mug135-like_C"/>
</dbReference>
<reference evidence="4" key="2">
    <citation type="submission" date="2015-01" db="EMBL/GenBank/DDBJ databases">
        <title>Evolutionary Origins and Diversification of the Mycorrhizal Mutualists.</title>
        <authorList>
            <consortium name="DOE Joint Genome Institute"/>
            <consortium name="Mycorrhizal Genomics Consortium"/>
            <person name="Kohler A."/>
            <person name="Kuo A."/>
            <person name="Nagy L.G."/>
            <person name="Floudas D."/>
            <person name="Copeland A."/>
            <person name="Barry K.W."/>
            <person name="Cichocki N."/>
            <person name="Veneault-Fourrey C."/>
            <person name="LaButti K."/>
            <person name="Lindquist E.A."/>
            <person name="Lipzen A."/>
            <person name="Lundell T."/>
            <person name="Morin E."/>
            <person name="Murat C."/>
            <person name="Riley R."/>
            <person name="Ohm R."/>
            <person name="Sun H."/>
            <person name="Tunlid A."/>
            <person name="Henrissat B."/>
            <person name="Grigoriev I.V."/>
            <person name="Hibbett D.S."/>
            <person name="Martin F."/>
        </authorList>
    </citation>
    <scope>NUCLEOTIDE SEQUENCE [LARGE SCALE GENOMIC DNA]</scope>
    <source>
        <strain evidence="4">441</strain>
    </source>
</reference>
<evidence type="ECO:0000256" key="1">
    <source>
        <dbReference type="ARBA" id="ARBA00005788"/>
    </source>
</evidence>
<comment type="similarity">
    <text evidence="1">Belongs to the UPF0612 family.</text>
</comment>
<name>A0A0C9ZJK8_9AGAM</name>
<reference evidence="3 4" key="1">
    <citation type="submission" date="2014-04" db="EMBL/GenBank/DDBJ databases">
        <authorList>
            <consortium name="DOE Joint Genome Institute"/>
            <person name="Kuo A."/>
            <person name="Kohler A."/>
            <person name="Costa M.D."/>
            <person name="Nagy L.G."/>
            <person name="Floudas D."/>
            <person name="Copeland A."/>
            <person name="Barry K.W."/>
            <person name="Cichocki N."/>
            <person name="Veneault-Fourrey C."/>
            <person name="LaButti K."/>
            <person name="Lindquist E.A."/>
            <person name="Lipzen A."/>
            <person name="Lundell T."/>
            <person name="Morin E."/>
            <person name="Murat C."/>
            <person name="Sun H."/>
            <person name="Tunlid A."/>
            <person name="Henrissat B."/>
            <person name="Grigoriev I.V."/>
            <person name="Hibbett D.S."/>
            <person name="Martin F."/>
            <person name="Nordberg H.P."/>
            <person name="Cantor M.N."/>
            <person name="Hua S.X."/>
        </authorList>
    </citation>
    <scope>NUCLEOTIDE SEQUENCE [LARGE SCALE GENOMIC DNA]</scope>
    <source>
        <strain evidence="3 4">441</strain>
    </source>
</reference>
<keyword evidence="4" id="KW-1185">Reference proteome</keyword>
<dbReference type="EMBL" id="KN833771">
    <property type="protein sequence ID" value="KIK20133.1"/>
    <property type="molecule type" value="Genomic_DNA"/>
</dbReference>
<dbReference type="Proteomes" id="UP000054018">
    <property type="component" value="Unassembled WGS sequence"/>
</dbReference>
<evidence type="ECO:0000313" key="3">
    <source>
        <dbReference type="EMBL" id="KIK20133.1"/>
    </source>
</evidence>
<proteinExistence type="inferred from homology"/>
<dbReference type="HOGENOM" id="CLU_2251138_0_0_1"/>
<organism evidence="3 4">
    <name type="scientific">Pisolithus microcarpus 441</name>
    <dbReference type="NCBI Taxonomy" id="765257"/>
    <lineage>
        <taxon>Eukaryota</taxon>
        <taxon>Fungi</taxon>
        <taxon>Dikarya</taxon>
        <taxon>Basidiomycota</taxon>
        <taxon>Agaricomycotina</taxon>
        <taxon>Agaricomycetes</taxon>
        <taxon>Agaricomycetidae</taxon>
        <taxon>Boletales</taxon>
        <taxon>Sclerodermatineae</taxon>
        <taxon>Pisolithaceae</taxon>
        <taxon>Pisolithus</taxon>
    </lineage>
</organism>
<dbReference type="Pfam" id="PF08593">
    <property type="entry name" value="Mug135_C"/>
    <property type="match status" value="1"/>
</dbReference>
<feature type="domain" description="Mug135-like C-terminal" evidence="2">
    <location>
        <begin position="16"/>
        <end position="67"/>
    </location>
</feature>
<evidence type="ECO:0000259" key="2">
    <source>
        <dbReference type="Pfam" id="PF08593"/>
    </source>
</evidence>